<dbReference type="RefSeq" id="WP_054970924.1">
    <property type="nucleotide sequence ID" value="NZ_LJCO01000085.1"/>
</dbReference>
<evidence type="ECO:0000313" key="3">
    <source>
        <dbReference type="Proteomes" id="UP000050482"/>
    </source>
</evidence>
<comment type="caution">
    <text evidence="2">The sequence shown here is derived from an EMBL/GenBank/DDBJ whole genome shotgun (WGS) entry which is preliminary data.</text>
</comment>
<dbReference type="Proteomes" id="UP000050482">
    <property type="component" value="Unassembled WGS sequence"/>
</dbReference>
<protein>
    <recommendedName>
        <fullName evidence="1">DUF7210 domain-containing protein</fullName>
    </recommendedName>
</protein>
<gene>
    <name evidence="2" type="ORF">AN477_19810</name>
</gene>
<accession>A0A0P9CRF9</accession>
<evidence type="ECO:0000259" key="1">
    <source>
        <dbReference type="Pfam" id="PF23843"/>
    </source>
</evidence>
<dbReference type="InterPro" id="IPR055634">
    <property type="entry name" value="DUF7210"/>
</dbReference>
<organism evidence="2 3">
    <name type="scientific">Alicyclobacillus ferrooxydans</name>
    <dbReference type="NCBI Taxonomy" id="471514"/>
    <lineage>
        <taxon>Bacteria</taxon>
        <taxon>Bacillati</taxon>
        <taxon>Bacillota</taxon>
        <taxon>Bacilli</taxon>
        <taxon>Bacillales</taxon>
        <taxon>Alicyclobacillaceae</taxon>
        <taxon>Alicyclobacillus</taxon>
    </lineage>
</organism>
<dbReference type="AlphaFoldDB" id="A0A0P9CRF9"/>
<sequence>MAEATKAYTVVTSLKHDGERYKAGDKVQLTAAQAEQLIKAGAVTNGKGVSANAVQTNPTNE</sequence>
<reference evidence="2 3" key="1">
    <citation type="submission" date="2015-09" db="EMBL/GenBank/DDBJ databases">
        <title>Draft genome sequence of Alicyclobacillus ferrooxydans DSM 22381.</title>
        <authorList>
            <person name="Hemp J."/>
        </authorList>
    </citation>
    <scope>NUCLEOTIDE SEQUENCE [LARGE SCALE GENOMIC DNA]</scope>
    <source>
        <strain evidence="2 3">TC-34</strain>
    </source>
</reference>
<dbReference type="Pfam" id="PF23843">
    <property type="entry name" value="DUF7210"/>
    <property type="match status" value="1"/>
</dbReference>
<dbReference type="EMBL" id="LJCO01000085">
    <property type="protein sequence ID" value="KPV42017.1"/>
    <property type="molecule type" value="Genomic_DNA"/>
</dbReference>
<name>A0A0P9CRF9_9BACL</name>
<dbReference type="STRING" id="471514.AN477_19810"/>
<evidence type="ECO:0000313" key="2">
    <source>
        <dbReference type="EMBL" id="KPV42017.1"/>
    </source>
</evidence>
<keyword evidence="3" id="KW-1185">Reference proteome</keyword>
<dbReference type="PATRIC" id="fig|471514.4.peg.1065"/>
<feature type="domain" description="DUF7210" evidence="1">
    <location>
        <begin position="8"/>
        <end position="42"/>
    </location>
</feature>
<proteinExistence type="predicted"/>